<keyword evidence="3" id="KW-1185">Reference proteome</keyword>
<feature type="region of interest" description="Disordered" evidence="1">
    <location>
        <begin position="36"/>
        <end position="64"/>
    </location>
</feature>
<dbReference type="VEuPathDB" id="FungiDB:CIMG_11878"/>
<evidence type="ECO:0000313" key="2">
    <source>
        <dbReference type="EMBL" id="KJF60653.1"/>
    </source>
</evidence>
<dbReference type="EMBL" id="GG704912">
    <property type="protein sequence ID" value="KJF60653.1"/>
    <property type="molecule type" value="Genomic_DNA"/>
</dbReference>
<dbReference type="InParanoid" id="A0A0D8JWK1"/>
<proteinExistence type="predicted"/>
<reference evidence="3" key="2">
    <citation type="journal article" date="2010" name="Genome Res.">
        <title>Population genomic sequencing of Coccidioides fungi reveals recent hybridization and transposon control.</title>
        <authorList>
            <person name="Neafsey D.E."/>
            <person name="Barker B.M."/>
            <person name="Sharpton T.J."/>
            <person name="Stajich J.E."/>
            <person name="Park D.J."/>
            <person name="Whiston E."/>
            <person name="Hung C.-Y."/>
            <person name="McMahan C."/>
            <person name="White J."/>
            <person name="Sykes S."/>
            <person name="Heiman D."/>
            <person name="Young S."/>
            <person name="Zeng Q."/>
            <person name="Abouelleil A."/>
            <person name="Aftuck L."/>
            <person name="Bessette D."/>
            <person name="Brown A."/>
            <person name="FitzGerald M."/>
            <person name="Lui A."/>
            <person name="Macdonald J.P."/>
            <person name="Priest M."/>
            <person name="Orbach M.J."/>
            <person name="Galgiani J.N."/>
            <person name="Kirkland T.N."/>
            <person name="Cole G.T."/>
            <person name="Birren B.W."/>
            <person name="Henn M.R."/>
            <person name="Taylor J.W."/>
            <person name="Rounsley S.D."/>
        </authorList>
    </citation>
    <scope>GENOME REANNOTATION</scope>
    <source>
        <strain evidence="3">RS</strain>
    </source>
</reference>
<accession>A0A0D8JWK1</accession>
<dbReference type="AlphaFoldDB" id="A0A0D8JWK1"/>
<organism evidence="2 3">
    <name type="scientific">Coccidioides immitis (strain RS)</name>
    <name type="common">Valley fever fungus</name>
    <dbReference type="NCBI Taxonomy" id="246410"/>
    <lineage>
        <taxon>Eukaryota</taxon>
        <taxon>Fungi</taxon>
        <taxon>Dikarya</taxon>
        <taxon>Ascomycota</taxon>
        <taxon>Pezizomycotina</taxon>
        <taxon>Eurotiomycetes</taxon>
        <taxon>Eurotiomycetidae</taxon>
        <taxon>Onygenales</taxon>
        <taxon>Onygenaceae</taxon>
        <taxon>Coccidioides</taxon>
    </lineage>
</organism>
<evidence type="ECO:0000313" key="3">
    <source>
        <dbReference type="Proteomes" id="UP000001261"/>
    </source>
</evidence>
<protein>
    <submittedName>
        <fullName evidence="2">Uncharacterized protein</fullName>
    </submittedName>
</protein>
<dbReference type="Proteomes" id="UP000001261">
    <property type="component" value="Unassembled WGS sequence"/>
</dbReference>
<dbReference type="GeneID" id="24163918"/>
<sequence>MYLLRLYVSNVYVQYTYKALPAGFCSASFSSRSYRVTPGPSIPPQPLSPAHHRSPSRPHSALPKPYSEPTRLFPAIIINHVFRFLPPIPYGVLHEPHPYFRFFLPPECLLCRGQRTVETNVQRSVA</sequence>
<evidence type="ECO:0000256" key="1">
    <source>
        <dbReference type="SAM" id="MobiDB-lite"/>
    </source>
</evidence>
<reference evidence="3" key="1">
    <citation type="journal article" date="2009" name="Genome Res.">
        <title>Comparative genomic analyses of the human fungal pathogens Coccidioides and their relatives.</title>
        <authorList>
            <person name="Sharpton T.J."/>
            <person name="Stajich J.E."/>
            <person name="Rounsley S.D."/>
            <person name="Gardner M.J."/>
            <person name="Wortman J.R."/>
            <person name="Jordar V.S."/>
            <person name="Maiti R."/>
            <person name="Kodira C.D."/>
            <person name="Neafsey D.E."/>
            <person name="Zeng Q."/>
            <person name="Hung C.-Y."/>
            <person name="McMahan C."/>
            <person name="Muszewska A."/>
            <person name="Grynberg M."/>
            <person name="Mandel M.A."/>
            <person name="Kellner E.M."/>
            <person name="Barker B.M."/>
            <person name="Galgiani J.N."/>
            <person name="Orbach M.J."/>
            <person name="Kirkland T.N."/>
            <person name="Cole G.T."/>
            <person name="Henn M.R."/>
            <person name="Birren B.W."/>
            <person name="Taylor J.W."/>
        </authorList>
    </citation>
    <scope>NUCLEOTIDE SEQUENCE [LARGE SCALE GENOMIC DNA]</scope>
    <source>
        <strain evidence="3">RS</strain>
    </source>
</reference>
<name>A0A0D8JWK1_COCIM</name>
<gene>
    <name evidence="2" type="ORF">CIMG_11878</name>
</gene>
<dbReference type="RefSeq" id="XP_012214146.1">
    <property type="nucleotide sequence ID" value="XM_012358723.1"/>
</dbReference>
<dbReference type="KEGG" id="cim:CIMG_11878"/>